<dbReference type="AlphaFoldDB" id="A0A8H4QG12"/>
<feature type="region of interest" description="Disordered" evidence="1">
    <location>
        <begin position="1"/>
        <end position="58"/>
    </location>
</feature>
<dbReference type="Proteomes" id="UP000566819">
    <property type="component" value="Unassembled WGS sequence"/>
</dbReference>
<dbReference type="EMBL" id="JAAMPI010002660">
    <property type="protein sequence ID" value="KAF4610367.1"/>
    <property type="molecule type" value="Genomic_DNA"/>
</dbReference>
<evidence type="ECO:0000313" key="3">
    <source>
        <dbReference type="Proteomes" id="UP000566819"/>
    </source>
</evidence>
<organism evidence="2 3">
    <name type="scientific">Cudoniella acicularis</name>
    <dbReference type="NCBI Taxonomy" id="354080"/>
    <lineage>
        <taxon>Eukaryota</taxon>
        <taxon>Fungi</taxon>
        <taxon>Dikarya</taxon>
        <taxon>Ascomycota</taxon>
        <taxon>Pezizomycotina</taxon>
        <taxon>Leotiomycetes</taxon>
        <taxon>Helotiales</taxon>
        <taxon>Tricladiaceae</taxon>
        <taxon>Cudoniella</taxon>
    </lineage>
</organism>
<gene>
    <name evidence="2" type="ORF">G7Y89_g15753</name>
</gene>
<evidence type="ECO:0000256" key="1">
    <source>
        <dbReference type="SAM" id="MobiDB-lite"/>
    </source>
</evidence>
<protein>
    <submittedName>
        <fullName evidence="2">Uncharacterized protein</fullName>
    </submittedName>
</protein>
<feature type="region of interest" description="Disordered" evidence="1">
    <location>
        <begin position="71"/>
        <end position="104"/>
    </location>
</feature>
<comment type="caution">
    <text evidence="2">The sequence shown here is derived from an EMBL/GenBank/DDBJ whole genome shotgun (WGS) entry which is preliminary data.</text>
</comment>
<feature type="compositionally biased region" description="Polar residues" evidence="1">
    <location>
        <begin position="15"/>
        <end position="29"/>
    </location>
</feature>
<accession>A0A8H4QG12</accession>
<name>A0A8H4QG12_9HELO</name>
<dbReference type="OrthoDB" id="5431298at2759"/>
<proteinExistence type="predicted"/>
<keyword evidence="3" id="KW-1185">Reference proteome</keyword>
<sequence>MNSREDHVLSWDSYGASNLSGIGPSNSDASSRSRRQREIEQGYADGETPVEGKIDDGSIEREIQRWSENGAREAEFGDMGLAGPPTGAAMGWMNDECPETPLSAGYGRESWIERESWCRR</sequence>
<reference evidence="2 3" key="1">
    <citation type="submission" date="2020-03" db="EMBL/GenBank/DDBJ databases">
        <title>Draft Genome Sequence of Cudoniella acicularis.</title>
        <authorList>
            <person name="Buettner E."/>
            <person name="Kellner H."/>
        </authorList>
    </citation>
    <scope>NUCLEOTIDE SEQUENCE [LARGE SCALE GENOMIC DNA]</scope>
    <source>
        <strain evidence="2 3">DSM 108380</strain>
    </source>
</reference>
<evidence type="ECO:0000313" key="2">
    <source>
        <dbReference type="EMBL" id="KAF4610367.1"/>
    </source>
</evidence>